<proteinExistence type="predicted"/>
<reference evidence="4 5" key="1">
    <citation type="submission" date="2020-08" db="EMBL/GenBank/DDBJ databases">
        <title>Genomic Encyclopedia of Type Strains, Phase IV (KMG-IV): sequencing the most valuable type-strain genomes for metagenomic binning, comparative biology and taxonomic classification.</title>
        <authorList>
            <person name="Goeker M."/>
        </authorList>
    </citation>
    <scope>NUCLEOTIDE SEQUENCE [LARGE SCALE GENOMIC DNA]</scope>
    <source>
        <strain evidence="4 5">DSM 45385</strain>
    </source>
</reference>
<evidence type="ECO:0000256" key="1">
    <source>
        <dbReference type="ARBA" id="ARBA00022741"/>
    </source>
</evidence>
<dbReference type="InterPro" id="IPR007111">
    <property type="entry name" value="NACHT_NTPase"/>
</dbReference>
<protein>
    <recommendedName>
        <fullName evidence="3">NACHT domain-containing protein</fullName>
    </recommendedName>
</protein>
<dbReference type="PANTHER" id="PTHR46844:SF1">
    <property type="entry name" value="SLR5058 PROTEIN"/>
    <property type="match status" value="1"/>
</dbReference>
<keyword evidence="5" id="KW-1185">Reference proteome</keyword>
<dbReference type="Pfam" id="PF22733">
    <property type="entry name" value="NNH1"/>
    <property type="match status" value="1"/>
</dbReference>
<dbReference type="RefSeq" id="WP_184966058.1">
    <property type="nucleotide sequence ID" value="NZ_JACHIN010000007.1"/>
</dbReference>
<dbReference type="PROSITE" id="PS50837">
    <property type="entry name" value="NACHT"/>
    <property type="match status" value="1"/>
</dbReference>
<evidence type="ECO:0000259" key="3">
    <source>
        <dbReference type="PROSITE" id="PS50837"/>
    </source>
</evidence>
<evidence type="ECO:0000313" key="5">
    <source>
        <dbReference type="Proteomes" id="UP000568380"/>
    </source>
</evidence>
<dbReference type="PANTHER" id="PTHR46844">
    <property type="entry name" value="SLR5058 PROTEIN"/>
    <property type="match status" value="1"/>
</dbReference>
<dbReference type="GO" id="GO:0005524">
    <property type="term" value="F:ATP binding"/>
    <property type="evidence" value="ECO:0007669"/>
    <property type="project" value="UniProtKB-KW"/>
</dbReference>
<evidence type="ECO:0000256" key="2">
    <source>
        <dbReference type="ARBA" id="ARBA00022840"/>
    </source>
</evidence>
<comment type="caution">
    <text evidence="4">The sequence shown here is derived from an EMBL/GenBank/DDBJ whole genome shotgun (WGS) entry which is preliminary data.</text>
</comment>
<sequence>MALDAAALAVGKAVGDRAARTWLAARSTAESRRLPLLDLMRSCFPDQLVRRKADRQLADIADSVTARVLKLAAHEYPGLEDNARESVLAEIVATLSRADLSDAALLAADTDPVRLARSLPRPKDLGEAASRLYETVLDEVLDCLVRIIRHLPEFQPRAATETLTRLSGLGEQVALILDRLPARTLEAPDGTDRDAAFARRYLEHVSRTLDTLDLIGVRVERFTPRTSLSVAYISLSVSAALPPSREIPFDAWRGRGGEPATMRVESALGRGRRMLLRGEAGGGKSTLLRWLAITAARSAYESDLSDCNGATPFLVKLRSYADRELPRPEHFLDGAAAPLAGLMPTGWVHRRLSSGRALLLVDGVDELTGSQRKAIRPWLRGLLAEFPGIRVVVTSRPAAAESSWLEDDGFASAFLERMTPGDTTALIRHWHAAIRTGRDLPCAPEKLPAYEERLLTRLENAAHLRSLAATPLLASMLCALNLDREAQLPPDRMGLYGAALEMLLERRDAERSIPSYGAMHLDRAQKTQILQELAWQLSVSNRVELAKPAAVSRVGRVVAGMPRVRASGEAVLEYLLDRCGVIREATEGRIDFVHRTLQEYLTARAAAEDGDIEPLVTWAHRDQWRDVVVLAAGHANGPVRTELLRGLLRRVETEPRQARRLKLLVTACLETMPAVPGELREQIEACVRDLVPPRSSKAARSLAAAGEAVLHWLPADLSGLSTAAARATVRTAWMVNGPRALETLAGYAGDTRAVVLDELATGWRYFDPDVYADRVLARMSFIPDPLWLATAGQFNALGLLPPQRWIISFGGGRNLSPLLPHRDSLTSLTAIGFEQVVDLSPLCSFTALDRLALGHTCFENLAFLESLPQLTEVVLFGLSNITDYSPLLALRGLRILRLTEAKELTRWEQLPPLDHLVDLYLRETRLVGSARDLVERAPGLQHLRLARMPLPADLAALGRLPLKRLELEEIPELEDLRELAGCPTLTYLSLNGCEGVHDLSQLTELTLLKILDISGVQPGIDLAPLARLPLTRVRVNRDQHVLNGDFLGDRLVREP</sequence>
<keyword evidence="1" id="KW-0547">Nucleotide-binding</keyword>
<dbReference type="SUPFAM" id="SSF52058">
    <property type="entry name" value="L domain-like"/>
    <property type="match status" value="1"/>
</dbReference>
<dbReference type="InterPro" id="IPR032675">
    <property type="entry name" value="LRR_dom_sf"/>
</dbReference>
<organism evidence="4 5">
    <name type="scientific">Nonomuraea endophytica</name>
    <dbReference type="NCBI Taxonomy" id="714136"/>
    <lineage>
        <taxon>Bacteria</taxon>
        <taxon>Bacillati</taxon>
        <taxon>Actinomycetota</taxon>
        <taxon>Actinomycetes</taxon>
        <taxon>Streptosporangiales</taxon>
        <taxon>Streptosporangiaceae</taxon>
        <taxon>Nonomuraea</taxon>
    </lineage>
</organism>
<accession>A0A7W8EGM6</accession>
<dbReference type="SUPFAM" id="SSF52540">
    <property type="entry name" value="P-loop containing nucleoside triphosphate hydrolases"/>
    <property type="match status" value="1"/>
</dbReference>
<dbReference type="InterPro" id="IPR054547">
    <property type="entry name" value="NNH1"/>
</dbReference>
<gene>
    <name evidence="4" type="ORF">HNR40_005491</name>
</gene>
<dbReference type="Gene3D" id="3.80.10.10">
    <property type="entry name" value="Ribonuclease Inhibitor"/>
    <property type="match status" value="1"/>
</dbReference>
<dbReference type="AlphaFoldDB" id="A0A7W8EGM6"/>
<feature type="domain" description="NACHT" evidence="3">
    <location>
        <begin position="272"/>
        <end position="608"/>
    </location>
</feature>
<evidence type="ECO:0000313" key="4">
    <source>
        <dbReference type="EMBL" id="MBB5080005.1"/>
    </source>
</evidence>
<dbReference type="Gene3D" id="3.40.50.300">
    <property type="entry name" value="P-loop containing nucleotide triphosphate hydrolases"/>
    <property type="match status" value="1"/>
</dbReference>
<dbReference type="Pfam" id="PF05729">
    <property type="entry name" value="NACHT"/>
    <property type="match status" value="1"/>
</dbReference>
<dbReference type="EMBL" id="JACHIN010000007">
    <property type="protein sequence ID" value="MBB5080005.1"/>
    <property type="molecule type" value="Genomic_DNA"/>
</dbReference>
<dbReference type="InterPro" id="IPR027417">
    <property type="entry name" value="P-loop_NTPase"/>
</dbReference>
<dbReference type="Proteomes" id="UP000568380">
    <property type="component" value="Unassembled WGS sequence"/>
</dbReference>
<keyword evidence="2" id="KW-0067">ATP-binding</keyword>
<name>A0A7W8EGM6_9ACTN</name>